<dbReference type="InterPro" id="IPR023267">
    <property type="entry name" value="RCMT"/>
</dbReference>
<dbReference type="PROSITE" id="PS01153">
    <property type="entry name" value="NOL1_NOP2_SUN"/>
    <property type="match status" value="1"/>
</dbReference>
<dbReference type="Pfam" id="PF17126">
    <property type="entry name" value="RsmF_methylt_CI"/>
    <property type="match status" value="1"/>
</dbReference>
<comment type="caution">
    <text evidence="9">The sequence shown here is derived from an EMBL/GenBank/DDBJ whole genome shotgun (WGS) entry which is preliminary data.</text>
</comment>
<evidence type="ECO:0000256" key="4">
    <source>
        <dbReference type="ARBA" id="ARBA00022679"/>
    </source>
</evidence>
<accession>A0ABS2FRF7</accession>
<name>A0ABS2FRF7_9FIRM</name>
<evidence type="ECO:0000259" key="8">
    <source>
        <dbReference type="PROSITE" id="PS51686"/>
    </source>
</evidence>
<dbReference type="InterPro" id="IPR031341">
    <property type="entry name" value="Methyltr_RsmF_N"/>
</dbReference>
<dbReference type="Pfam" id="PF01189">
    <property type="entry name" value="Methyltr_RsmB-F"/>
    <property type="match status" value="1"/>
</dbReference>
<keyword evidence="3 7" id="KW-0489">Methyltransferase</keyword>
<dbReference type="CDD" id="cd21147">
    <property type="entry name" value="RsmF_methylt_CTD1"/>
    <property type="match status" value="1"/>
</dbReference>
<proteinExistence type="inferred from homology"/>
<dbReference type="EMBL" id="JACJLU010000010">
    <property type="protein sequence ID" value="MBM6831955.1"/>
    <property type="molecule type" value="Genomic_DNA"/>
</dbReference>
<keyword evidence="2" id="KW-0963">Cytoplasm</keyword>
<evidence type="ECO:0000256" key="3">
    <source>
        <dbReference type="ARBA" id="ARBA00022603"/>
    </source>
</evidence>
<dbReference type="InterPro" id="IPR049560">
    <property type="entry name" value="MeTrfase_RsmB-F_NOP2_cat"/>
</dbReference>
<sequence length="449" mass="50611">METLFLERMKNELKEDYETFVDSLSSPLLRGLRYDPRKLSREKLEANVPLGKPSPFCPQSFYVDRPLGNHPYHLAGAFYLQEPSASSAVQILDVQPEDIVLDLCAAPGGKSTQIASHLDDGILVCNEYDSKRAMVLLSNLERMGVQNFVLTQGEVGPLCEELHDCFDKVLVDAPCSGEGMMKKHDAAMQSWSLEHVQACARRQKEILSCAYRALKKDGILVYSTCTYSKEENEEVIAAFLKEHPDMIQIDPDCSFGRRGIPTLGMDAQKVVRIYPMDGGEGHFVCKMQKTAGTKRALPIQKLKKRDRKTEEALGQWIRSIPKQILVQKDHVYVMDHPFLKLSQVRVLRQGTLAGTWIKNRLEPAHALFQAFSKENYVLTQELSLEQMDEVMHGAPIVSQVSKGYVAYCIDGLPFGFGKSDGHRINNKIPKGLRLLPGSHVKKEIEKHER</sequence>
<dbReference type="PANTHER" id="PTHR22807">
    <property type="entry name" value="NOP2 YEAST -RELATED NOL1/NOP2/FMU SUN DOMAIN-CONTAINING"/>
    <property type="match status" value="1"/>
</dbReference>
<keyword evidence="5 7" id="KW-0949">S-adenosyl-L-methionine</keyword>
<dbReference type="GO" id="GO:0008168">
    <property type="term" value="F:methyltransferase activity"/>
    <property type="evidence" value="ECO:0007669"/>
    <property type="project" value="UniProtKB-KW"/>
</dbReference>
<protein>
    <submittedName>
        <fullName evidence="9">RsmF rRNA methyltransferase first C-terminal domain-containing protein</fullName>
    </submittedName>
</protein>
<dbReference type="Proteomes" id="UP000775500">
    <property type="component" value="Unassembled WGS sequence"/>
</dbReference>
<keyword evidence="4 7" id="KW-0808">Transferase</keyword>
<dbReference type="Pfam" id="PF17125">
    <property type="entry name" value="Methyltr_RsmF_N"/>
    <property type="match status" value="1"/>
</dbReference>
<organism evidence="9 10">
    <name type="scientific">Faecalicoccus acidiformans</name>
    <dbReference type="NCBI Taxonomy" id="915173"/>
    <lineage>
        <taxon>Bacteria</taxon>
        <taxon>Bacillati</taxon>
        <taxon>Bacillota</taxon>
        <taxon>Erysipelotrichia</taxon>
        <taxon>Erysipelotrichales</taxon>
        <taxon>Erysipelotrichaceae</taxon>
        <taxon>Faecalicoccus</taxon>
    </lineage>
</organism>
<evidence type="ECO:0000256" key="6">
    <source>
        <dbReference type="ARBA" id="ARBA00022884"/>
    </source>
</evidence>
<evidence type="ECO:0000256" key="1">
    <source>
        <dbReference type="ARBA" id="ARBA00007494"/>
    </source>
</evidence>
<dbReference type="CDD" id="cd02440">
    <property type="entry name" value="AdoMet_MTases"/>
    <property type="match status" value="1"/>
</dbReference>
<comment type="caution">
    <text evidence="7">Lacks conserved residue(s) required for the propagation of feature annotation.</text>
</comment>
<dbReference type="SUPFAM" id="SSF53335">
    <property type="entry name" value="S-adenosyl-L-methionine-dependent methyltransferases"/>
    <property type="match status" value="1"/>
</dbReference>
<dbReference type="InterPro" id="IPR018314">
    <property type="entry name" value="RsmB/NOL1/NOP2-like_CS"/>
</dbReference>
<feature type="binding site" evidence="7">
    <location>
        <position position="172"/>
    </location>
    <ligand>
        <name>S-adenosyl-L-methionine</name>
        <dbReference type="ChEBI" id="CHEBI:59789"/>
    </ligand>
</feature>
<dbReference type="Gene3D" id="2.30.130.60">
    <property type="match status" value="1"/>
</dbReference>
<feature type="active site" description="Nucleophile" evidence="7">
    <location>
        <position position="225"/>
    </location>
</feature>
<dbReference type="PRINTS" id="PR02008">
    <property type="entry name" value="RCMTFAMILY"/>
</dbReference>
<dbReference type="RefSeq" id="WP_204686244.1">
    <property type="nucleotide sequence ID" value="NZ_JACJLU010000010.1"/>
</dbReference>
<dbReference type="InterPro" id="IPR031340">
    <property type="entry name" value="RsmF_methylt_CI"/>
</dbReference>
<dbReference type="GO" id="GO:0032259">
    <property type="term" value="P:methylation"/>
    <property type="evidence" value="ECO:0007669"/>
    <property type="project" value="UniProtKB-KW"/>
</dbReference>
<comment type="similarity">
    <text evidence="1 7">Belongs to the class I-like SAM-binding methyltransferase superfamily. RsmB/NOP family.</text>
</comment>
<evidence type="ECO:0000313" key="10">
    <source>
        <dbReference type="Proteomes" id="UP000775500"/>
    </source>
</evidence>
<dbReference type="InterPro" id="IPR029063">
    <property type="entry name" value="SAM-dependent_MTases_sf"/>
</dbReference>
<dbReference type="Gene3D" id="3.30.70.1170">
    <property type="entry name" value="Sun protein, domain 3"/>
    <property type="match status" value="1"/>
</dbReference>
<dbReference type="Gene3D" id="3.40.50.150">
    <property type="entry name" value="Vaccinia Virus protein VP39"/>
    <property type="match status" value="1"/>
</dbReference>
<keyword evidence="10" id="KW-1185">Reference proteome</keyword>
<feature type="binding site" evidence="7">
    <location>
        <position position="127"/>
    </location>
    <ligand>
        <name>S-adenosyl-L-methionine</name>
        <dbReference type="ChEBI" id="CHEBI:59789"/>
    </ligand>
</feature>
<evidence type="ECO:0000256" key="2">
    <source>
        <dbReference type="ARBA" id="ARBA00022490"/>
    </source>
</evidence>
<dbReference type="PANTHER" id="PTHR22807:SF30">
    <property type="entry name" value="28S RRNA (CYTOSINE(4447)-C(5))-METHYLTRANSFERASE-RELATED"/>
    <property type="match status" value="1"/>
</dbReference>
<keyword evidence="6 7" id="KW-0694">RNA-binding</keyword>
<feature type="domain" description="SAM-dependent MTase RsmB/NOP-type" evidence="8">
    <location>
        <begin position="1"/>
        <end position="290"/>
    </location>
</feature>
<gene>
    <name evidence="9" type="ORF">H5982_07555</name>
</gene>
<dbReference type="Pfam" id="PF13636">
    <property type="entry name" value="Methyltranf_PUA"/>
    <property type="match status" value="1"/>
</dbReference>
<evidence type="ECO:0000256" key="5">
    <source>
        <dbReference type="ARBA" id="ARBA00022691"/>
    </source>
</evidence>
<dbReference type="InterPro" id="IPR027391">
    <property type="entry name" value="Nol1_Nop2_Fmu_2"/>
</dbReference>
<evidence type="ECO:0000313" key="9">
    <source>
        <dbReference type="EMBL" id="MBM6831955.1"/>
    </source>
</evidence>
<feature type="binding site" evidence="7">
    <location>
        <begin position="104"/>
        <end position="110"/>
    </location>
    <ligand>
        <name>S-adenosyl-L-methionine</name>
        <dbReference type="ChEBI" id="CHEBI:59789"/>
    </ligand>
</feature>
<dbReference type="PROSITE" id="PS51686">
    <property type="entry name" value="SAM_MT_RSMB_NOP"/>
    <property type="match status" value="1"/>
</dbReference>
<reference evidence="9 10" key="1">
    <citation type="journal article" date="2021" name="Sci. Rep.">
        <title>The distribution of antibiotic resistance genes in chicken gut microbiota commensals.</title>
        <authorList>
            <person name="Juricova H."/>
            <person name="Matiasovicova J."/>
            <person name="Kubasova T."/>
            <person name="Cejkova D."/>
            <person name="Rychlik I."/>
        </authorList>
    </citation>
    <scope>NUCLEOTIDE SEQUENCE [LARGE SCALE GENOMIC DNA]</scope>
    <source>
        <strain evidence="9 10">An423</strain>
    </source>
</reference>
<evidence type="ECO:0000256" key="7">
    <source>
        <dbReference type="PROSITE-ProRule" id="PRU01023"/>
    </source>
</evidence>
<dbReference type="InterPro" id="IPR001678">
    <property type="entry name" value="MeTrfase_RsmB-F_NOP2_dom"/>
</dbReference>